<feature type="binding site" evidence="7">
    <location>
        <position position="99"/>
    </location>
    <ligand>
        <name>[4Fe-4S] cluster</name>
        <dbReference type="ChEBI" id="CHEBI:49883"/>
        <label>3</label>
    </ligand>
</feature>
<name>B9L2T0_THERP</name>
<feature type="binding site" evidence="7">
    <location>
        <position position="111"/>
    </location>
    <ligand>
        <name>[4Fe-4S] cluster</name>
        <dbReference type="ChEBI" id="CHEBI:49883"/>
        <label>4</label>
    </ligand>
</feature>
<reference evidence="10 11" key="1">
    <citation type="journal article" date="2009" name="PLoS ONE">
        <title>Complete genome sequence of the aerobic CO-oxidizing thermophile Thermomicrobium roseum.</title>
        <authorList>
            <person name="Wu D."/>
            <person name="Raymond J."/>
            <person name="Wu M."/>
            <person name="Chatterji S."/>
            <person name="Ren Q."/>
            <person name="Graham J.E."/>
            <person name="Bryant D.A."/>
            <person name="Robb F."/>
            <person name="Colman A."/>
            <person name="Tallon L.J."/>
            <person name="Badger J.H."/>
            <person name="Madupu R."/>
            <person name="Ward N.L."/>
            <person name="Eisen J.A."/>
        </authorList>
    </citation>
    <scope>NUCLEOTIDE SEQUENCE [LARGE SCALE GENOMIC DNA]</scope>
    <source>
        <strain evidence="11">ATCC 27502 / DSM 5159 / P-2</strain>
    </source>
</reference>
<evidence type="ECO:0000256" key="5">
    <source>
        <dbReference type="ARBA" id="ARBA00023004"/>
    </source>
</evidence>
<comment type="cofactor">
    <cofactor evidence="7">
        <name>[4Fe-4S] cluster</name>
        <dbReference type="ChEBI" id="CHEBI:49883"/>
    </cofactor>
    <text evidence="7">Binds 4 [4Fe-4S] clusters per subunit.</text>
</comment>
<comment type="subcellular location">
    <subcellularLocation>
        <location evidence="1">Cell envelope</location>
    </subcellularLocation>
</comment>
<dbReference type="Proteomes" id="UP000000447">
    <property type="component" value="Chromosome"/>
</dbReference>
<dbReference type="KEGG" id="tro:trd_1973"/>
<evidence type="ECO:0000313" key="11">
    <source>
        <dbReference type="Proteomes" id="UP000000447"/>
    </source>
</evidence>
<proteinExistence type="predicted"/>
<dbReference type="PROSITE" id="PS00198">
    <property type="entry name" value="4FE4S_FER_1"/>
    <property type="match status" value="1"/>
</dbReference>
<dbReference type="GO" id="GO:0045333">
    <property type="term" value="P:cellular respiration"/>
    <property type="evidence" value="ECO:0007669"/>
    <property type="project" value="InterPro"/>
</dbReference>
<evidence type="ECO:0000256" key="6">
    <source>
        <dbReference type="ARBA" id="ARBA00023014"/>
    </source>
</evidence>
<evidence type="ECO:0000313" key="10">
    <source>
        <dbReference type="EMBL" id="ACM06322.1"/>
    </source>
</evidence>
<dbReference type="GO" id="GO:0051539">
    <property type="term" value="F:4 iron, 4 sulfur cluster binding"/>
    <property type="evidence" value="ECO:0007669"/>
    <property type="project" value="UniProtKB-KW"/>
</dbReference>
<dbReference type="HOGENOM" id="CLU_043374_0_2_0"/>
<dbReference type="RefSeq" id="WP_015922914.1">
    <property type="nucleotide sequence ID" value="NC_011959.1"/>
</dbReference>
<evidence type="ECO:0000256" key="2">
    <source>
        <dbReference type="ARBA" id="ARBA00022485"/>
    </source>
</evidence>
<keyword evidence="5 7" id="KW-0408">Iron</keyword>
<evidence type="ECO:0000256" key="8">
    <source>
        <dbReference type="SAM" id="Phobius"/>
    </source>
</evidence>
<dbReference type="PANTHER" id="PTHR43545:SF6">
    <property type="entry name" value="FORMATE DEHYDROGENASE, NITRATE-INDUCIBLE, IRON-SULFUR SUBUNIT"/>
    <property type="match status" value="1"/>
</dbReference>
<dbReference type="OrthoDB" id="9779457at2"/>
<feature type="binding site" evidence="7">
    <location>
        <position position="137"/>
    </location>
    <ligand>
        <name>[4Fe-4S] cluster</name>
        <dbReference type="ChEBI" id="CHEBI:49883"/>
        <label>4</label>
    </ligand>
</feature>
<evidence type="ECO:0000256" key="4">
    <source>
        <dbReference type="ARBA" id="ARBA00022737"/>
    </source>
</evidence>
<dbReference type="InterPro" id="IPR051555">
    <property type="entry name" value="FDH_Electron_Transfer_Unit"/>
</dbReference>
<feature type="domain" description="4Fe-4S ferredoxin-type" evidence="9">
    <location>
        <begin position="122"/>
        <end position="151"/>
    </location>
</feature>
<dbReference type="EMBL" id="CP001275">
    <property type="protein sequence ID" value="ACM06322.1"/>
    <property type="molecule type" value="Genomic_DNA"/>
</dbReference>
<dbReference type="GO" id="GO:0046872">
    <property type="term" value="F:metal ion binding"/>
    <property type="evidence" value="ECO:0007669"/>
    <property type="project" value="UniProtKB-KW"/>
</dbReference>
<feature type="binding site" evidence="7">
    <location>
        <position position="102"/>
    </location>
    <ligand>
        <name>[4Fe-4S] cluster</name>
        <dbReference type="ChEBI" id="CHEBI:49883"/>
        <label>3</label>
    </ligand>
</feature>
<evidence type="ECO:0000256" key="3">
    <source>
        <dbReference type="ARBA" id="ARBA00022723"/>
    </source>
</evidence>
<evidence type="ECO:0000259" key="9">
    <source>
        <dbReference type="PROSITE" id="PS51379"/>
    </source>
</evidence>
<feature type="transmembrane region" description="Helical" evidence="8">
    <location>
        <begin position="251"/>
        <end position="273"/>
    </location>
</feature>
<keyword evidence="6 7" id="KW-0411">Iron-sulfur</keyword>
<keyword evidence="3 7" id="KW-0479">Metal-binding</keyword>
<dbReference type="SUPFAM" id="SSF54862">
    <property type="entry name" value="4Fe-4S ferredoxins"/>
    <property type="match status" value="1"/>
</dbReference>
<dbReference type="eggNOG" id="COG0437">
    <property type="taxonomic scope" value="Bacteria"/>
</dbReference>
<feature type="binding site" evidence="7">
    <location>
        <position position="177"/>
    </location>
    <ligand>
        <name>[4Fe-4S] cluster</name>
        <dbReference type="ChEBI" id="CHEBI:49883"/>
        <label>1</label>
    </ligand>
</feature>
<feature type="binding site" evidence="7">
    <location>
        <position position="173"/>
    </location>
    <ligand>
        <name>[4Fe-4S] cluster</name>
        <dbReference type="ChEBI" id="CHEBI:49883"/>
        <label>2</label>
    </ligand>
</feature>
<gene>
    <name evidence="10" type="ordered locus">trd_1973</name>
</gene>
<feature type="binding site" evidence="7">
    <location>
        <position position="131"/>
    </location>
    <ligand>
        <name>[4Fe-4S] cluster</name>
        <dbReference type="ChEBI" id="CHEBI:49883"/>
        <label>4</label>
    </ligand>
</feature>
<keyword evidence="8" id="KW-0472">Membrane</keyword>
<dbReference type="AlphaFoldDB" id="B9L2T0"/>
<feature type="binding site" evidence="7">
    <location>
        <position position="134"/>
    </location>
    <ligand>
        <name>[4Fe-4S] cluster</name>
        <dbReference type="ChEBI" id="CHEBI:49883"/>
        <label>4</label>
    </ligand>
</feature>
<feature type="binding site" evidence="7">
    <location>
        <position position="158"/>
    </location>
    <ligand>
        <name>[4Fe-4S] cluster</name>
        <dbReference type="ChEBI" id="CHEBI:49883"/>
        <label>2</label>
    </ligand>
</feature>
<dbReference type="InterPro" id="IPR017900">
    <property type="entry name" value="4Fe4S_Fe_S_CS"/>
</dbReference>
<dbReference type="Gene3D" id="3.30.70.20">
    <property type="match status" value="2"/>
</dbReference>
<dbReference type="PROSITE" id="PS51379">
    <property type="entry name" value="4FE4S_FER_2"/>
    <property type="match status" value="3"/>
</dbReference>
<protein>
    <submittedName>
        <fullName evidence="10">Putative [Ni/Fe] hydrogenase, iron-sulfur cluster-binding subunit</fullName>
    </submittedName>
</protein>
<dbReference type="PIRSF" id="PIRSF036298">
    <property type="entry name" value="FDH_4Fe4S"/>
    <property type="match status" value="1"/>
</dbReference>
<keyword evidence="4" id="KW-0677">Repeat</keyword>
<dbReference type="STRING" id="309801.trd_1973"/>
<feature type="binding site" evidence="7">
    <location>
        <position position="36"/>
    </location>
    <ligand>
        <name>[4Fe-4S] cluster</name>
        <dbReference type="ChEBI" id="CHEBI:49883"/>
        <label>2</label>
    </ligand>
</feature>
<evidence type="ECO:0000256" key="1">
    <source>
        <dbReference type="ARBA" id="ARBA00004196"/>
    </source>
</evidence>
<dbReference type="InterPro" id="IPR017896">
    <property type="entry name" value="4Fe4S_Fe-S-bd"/>
</dbReference>
<feature type="binding site" evidence="7">
    <location>
        <position position="29"/>
    </location>
    <ligand>
        <name>[4Fe-4S] cluster</name>
        <dbReference type="ChEBI" id="CHEBI:49883"/>
        <label>1</label>
    </ligand>
</feature>
<dbReference type="CDD" id="cd10560">
    <property type="entry name" value="FDH-O_like"/>
    <property type="match status" value="1"/>
</dbReference>
<feature type="binding site" evidence="7">
    <location>
        <position position="141"/>
    </location>
    <ligand>
        <name>[4Fe-4S] cluster</name>
        <dbReference type="ChEBI" id="CHEBI:49883"/>
        <label>3</label>
    </ligand>
</feature>
<feature type="domain" description="4Fe-4S ferredoxin-type" evidence="9">
    <location>
        <begin position="90"/>
        <end position="121"/>
    </location>
</feature>
<feature type="domain" description="4Fe-4S ferredoxin-type" evidence="9">
    <location>
        <begin position="17"/>
        <end position="47"/>
    </location>
</feature>
<organism evidence="10 11">
    <name type="scientific">Thermomicrobium roseum (strain ATCC 27502 / DSM 5159 / P-2)</name>
    <dbReference type="NCBI Taxonomy" id="309801"/>
    <lineage>
        <taxon>Bacteria</taxon>
        <taxon>Pseudomonadati</taxon>
        <taxon>Thermomicrobiota</taxon>
        <taxon>Thermomicrobia</taxon>
        <taxon>Thermomicrobiales</taxon>
        <taxon>Thermomicrobiaceae</taxon>
        <taxon>Thermomicrobium</taxon>
    </lineage>
</organism>
<dbReference type="Pfam" id="PF13247">
    <property type="entry name" value="Fer4_11"/>
    <property type="match status" value="1"/>
</dbReference>
<evidence type="ECO:0000256" key="7">
    <source>
        <dbReference type="PIRSR" id="PIRSR036298-50"/>
    </source>
</evidence>
<feature type="binding site" evidence="7">
    <location>
        <position position="32"/>
    </location>
    <ligand>
        <name>[4Fe-4S] cluster</name>
        <dbReference type="ChEBI" id="CHEBI:49883"/>
        <label>1</label>
    </ligand>
</feature>
<keyword evidence="8" id="KW-1133">Transmembrane helix</keyword>
<feature type="binding site" evidence="7">
    <location>
        <position position="26"/>
    </location>
    <ligand>
        <name>[4Fe-4S] cluster</name>
        <dbReference type="ChEBI" id="CHEBI:49883"/>
        <label>1</label>
    </ligand>
</feature>
<dbReference type="GO" id="GO:0015944">
    <property type="term" value="P:formate oxidation"/>
    <property type="evidence" value="ECO:0007669"/>
    <property type="project" value="InterPro"/>
</dbReference>
<feature type="binding site" evidence="7">
    <location>
        <position position="107"/>
    </location>
    <ligand>
        <name>[4Fe-4S] cluster</name>
        <dbReference type="ChEBI" id="CHEBI:49883"/>
        <label>3</label>
    </ligand>
</feature>
<keyword evidence="11" id="KW-1185">Reference proteome</keyword>
<dbReference type="PANTHER" id="PTHR43545">
    <property type="entry name" value="FORMATE DEHYDROGENASE, NITRATE-INDUCIBLE, IRON-SULFUR SUBUNIT"/>
    <property type="match status" value="1"/>
</dbReference>
<feature type="binding site" evidence="7">
    <location>
        <position position="161"/>
    </location>
    <ligand>
        <name>[4Fe-4S] cluster</name>
        <dbReference type="ChEBI" id="CHEBI:49883"/>
        <label>2</label>
    </ligand>
</feature>
<keyword evidence="2 7" id="KW-0004">4Fe-4S</keyword>
<dbReference type="InterPro" id="IPR014603">
    <property type="entry name" value="Formate_DH_Fe-S_su"/>
</dbReference>
<accession>B9L2T0</accession>
<sequence>MSSTVPVGRTRARPGAFGFLTDTTLCIGCKACEVACKQWNQLPMDDFGFTGMSYDNTGDLGATTWRHVAFIERISDREGRRPTTLAPFQSNWLMLSDVCKHCVHAGCMEACPTGAIIRTEFDTVVIQQDICNGCGYCVPACPFGVPALSPFDGKAHKCTLCYDRLKDGLEPACAKACPTDAIQFGPVHALMDRARARVSELRAQGVEARIYGDQALGGTGGIGGLNAFFILTAPPEVYNLPAKPELPQRRVLPAFLTTALAALALGIATLFSFRRVGRMQHG</sequence>
<dbReference type="Pfam" id="PF12800">
    <property type="entry name" value="Fer4_4"/>
    <property type="match status" value="1"/>
</dbReference>
<keyword evidence="8" id="KW-0812">Transmembrane</keyword>
<dbReference type="GO" id="GO:0030313">
    <property type="term" value="C:cell envelope"/>
    <property type="evidence" value="ECO:0007669"/>
    <property type="project" value="UniProtKB-SubCell"/>
</dbReference>